<dbReference type="GO" id="GO:0005975">
    <property type="term" value="P:carbohydrate metabolic process"/>
    <property type="evidence" value="ECO:0007669"/>
    <property type="project" value="InterPro"/>
</dbReference>
<dbReference type="Pfam" id="PF02839">
    <property type="entry name" value="CBM_5_12"/>
    <property type="match status" value="1"/>
</dbReference>
<gene>
    <name evidence="3" type="ORF">ERS852411_00062</name>
</gene>
<feature type="domain" description="Chitin-binding type-3" evidence="2">
    <location>
        <begin position="105"/>
        <end position="146"/>
    </location>
</feature>
<dbReference type="GO" id="GO:0005576">
    <property type="term" value="C:extracellular region"/>
    <property type="evidence" value="ECO:0007669"/>
    <property type="project" value="InterPro"/>
</dbReference>
<dbReference type="EMBL" id="CYZT01000001">
    <property type="protein sequence ID" value="CUN53849.1"/>
    <property type="molecule type" value="Genomic_DNA"/>
</dbReference>
<dbReference type="CDD" id="cd12214">
    <property type="entry name" value="ChiA1_BD"/>
    <property type="match status" value="1"/>
</dbReference>
<protein>
    <recommendedName>
        <fullName evidence="2">Chitin-binding type-3 domain-containing protein</fullName>
    </recommendedName>
</protein>
<dbReference type="InterPro" id="IPR036573">
    <property type="entry name" value="CBM_sf_5/12"/>
</dbReference>
<dbReference type="Proteomes" id="UP000095746">
    <property type="component" value="Unassembled WGS sequence"/>
</dbReference>
<evidence type="ECO:0000259" key="2">
    <source>
        <dbReference type="Pfam" id="PF02839"/>
    </source>
</evidence>
<dbReference type="GO" id="GO:0030246">
    <property type="term" value="F:carbohydrate binding"/>
    <property type="evidence" value="ECO:0007669"/>
    <property type="project" value="InterPro"/>
</dbReference>
<dbReference type="InterPro" id="IPR003610">
    <property type="entry name" value="CBM5/12"/>
</dbReference>
<evidence type="ECO:0000256" key="1">
    <source>
        <dbReference type="ARBA" id="ARBA00022801"/>
    </source>
</evidence>
<reference evidence="3 4" key="1">
    <citation type="submission" date="2015-09" db="EMBL/GenBank/DDBJ databases">
        <authorList>
            <consortium name="Pathogen Informatics"/>
        </authorList>
    </citation>
    <scope>NUCLEOTIDE SEQUENCE [LARGE SCALE GENOMIC DNA]</scope>
    <source>
        <strain evidence="3 4">2789STDY5608854</strain>
    </source>
</reference>
<name>A0A173XQ81_FLAPL</name>
<dbReference type="GO" id="GO:0004553">
    <property type="term" value="F:hydrolase activity, hydrolyzing O-glycosyl compounds"/>
    <property type="evidence" value="ECO:0007669"/>
    <property type="project" value="InterPro"/>
</dbReference>
<dbReference type="SUPFAM" id="SSF51055">
    <property type="entry name" value="Carbohydrate binding domain"/>
    <property type="match status" value="1"/>
</dbReference>
<proteinExistence type="predicted"/>
<accession>A0A173XQ81</accession>
<keyword evidence="1" id="KW-0378">Hydrolase</keyword>
<sequence>MYRIIKDGANIGLTENLNYIKQAENGCYVLCPEHDASGIVFAGTVYHLLGRDTLDGAETVSLEETDAGTEITKSNEAGEIVFVTMAEAGSIDPVTAAEHADLFAEWTYPVNYKTGQIRRYKGNLYKCVKDHTSQEDWAPDTAHSLWSLTADPSEEWPEWIAPIGAHDAYPLGAKVSHKEKHWTSTVANNVWEPGVYGWEEATDGV</sequence>
<dbReference type="Gene3D" id="2.10.10.90">
    <property type="match status" value="1"/>
</dbReference>
<evidence type="ECO:0000313" key="4">
    <source>
        <dbReference type="Proteomes" id="UP000095746"/>
    </source>
</evidence>
<evidence type="ECO:0000313" key="3">
    <source>
        <dbReference type="EMBL" id="CUN53849.1"/>
    </source>
</evidence>
<organism evidence="3 4">
    <name type="scientific">Flavonifractor plautii</name>
    <name type="common">Fusobacterium plautii</name>
    <dbReference type="NCBI Taxonomy" id="292800"/>
    <lineage>
        <taxon>Bacteria</taxon>
        <taxon>Bacillati</taxon>
        <taxon>Bacillota</taxon>
        <taxon>Clostridia</taxon>
        <taxon>Eubacteriales</taxon>
        <taxon>Oscillospiraceae</taxon>
        <taxon>Flavonifractor</taxon>
    </lineage>
</organism>
<dbReference type="AlphaFoldDB" id="A0A173XQ81"/>